<dbReference type="Gene3D" id="3.40.50.800">
    <property type="entry name" value="Anticodon-binding domain"/>
    <property type="match status" value="1"/>
</dbReference>
<dbReference type="InterPro" id="IPR012947">
    <property type="entry name" value="tRNA_SAD"/>
</dbReference>
<reference evidence="15 16" key="1">
    <citation type="submission" date="2017-06" db="EMBL/GenBank/DDBJ databases">
        <title>Investigating the central metabolism of Clostridium thermosuccinogenes.</title>
        <authorList>
            <person name="Koendjbiharie J.G."/>
            <person name="van Kranenburg R."/>
        </authorList>
    </citation>
    <scope>NUCLEOTIDE SEQUENCE [LARGE SCALE GENOMIC DNA]</scope>
    <source>
        <strain evidence="15 16">DSM 5806</strain>
    </source>
</reference>
<dbReference type="RefSeq" id="WP_103082946.1">
    <property type="nucleotide sequence ID" value="NZ_CP021850.1"/>
</dbReference>
<evidence type="ECO:0000313" key="16">
    <source>
        <dbReference type="Proteomes" id="UP000236151"/>
    </source>
</evidence>
<dbReference type="InterPro" id="IPR004154">
    <property type="entry name" value="Anticodon-bd"/>
</dbReference>
<keyword evidence="6 13" id="KW-0547">Nucleotide-binding</keyword>
<comment type="cofactor">
    <cofactor evidence="13">
        <name>Zn(2+)</name>
        <dbReference type="ChEBI" id="CHEBI:29105"/>
    </cofactor>
    <text evidence="13">Binds 1 zinc ion per subunit.</text>
</comment>
<dbReference type="CDD" id="cd00771">
    <property type="entry name" value="ThrRS_core"/>
    <property type="match status" value="1"/>
</dbReference>
<evidence type="ECO:0000313" key="15">
    <source>
        <dbReference type="EMBL" id="PNT95473.1"/>
    </source>
</evidence>
<name>A0A2K2F7T4_9CLOT</name>
<sequence length="588" mass="67830">MNKIEHEKLYNIRHTMAHVMAYAVKQIFGEVKFGIGPVIEDGFYYDFELPRSLVPEDLGIIEEKMRDIINNGYQVLNESISFDEARQMFNDQPYKLELINELAQNPENSGVSIYRIGEFVDLCKGPHVASLKELNLKTFKLMRVSGAYWKGDAENPMLQRIYGTAWERPEELKAYIDKIEEASKRDHRTLGTQLDLFSSSQDIGQGLVLWHPKGAMIRYLLEKFSQTAHILNGYDWVYTPHIGRAELWKTSGHLQFYKESMYNAIEIDNEEYYLKPMSCPFHIMIYNSSLRSYKDLPIRYAEYATVYRYELSGTLQGLTRVRGFTQDDAHIICTPEQVHSEVVKALKFSLYILKSFGLNNFKAYVATKPKKKSIGDDKDWNAAIESLKNAVVAAGLEYEIDEGGGAFYGPKIDLKLRDALGREWQCSTIQFDFNLPERFNMKYIGADGAKHTPMMVHRALFGSLERFFAMLIEHYNGDFPLWYAPVQIGIVPISSNHYEYCKELSKKLKTIGLRVNLDLSDDKMRAKVRRMELEKIPIVLIIGDQEVEKEGLSVRSRKEGNLGFMTLNDFLEKIKPELDMGVPKYIMD</sequence>
<keyword evidence="3 13" id="KW-0820">tRNA-binding</keyword>
<evidence type="ECO:0000256" key="11">
    <source>
        <dbReference type="ARBA" id="ARBA00023146"/>
    </source>
</evidence>
<gene>
    <name evidence="13" type="primary">thrS</name>
    <name evidence="15" type="ORF">CDQ84_17055</name>
</gene>
<dbReference type="AlphaFoldDB" id="A0A2K2F7T4"/>
<feature type="binding site" evidence="13">
    <location>
        <position position="457"/>
    </location>
    <ligand>
        <name>Zn(2+)</name>
        <dbReference type="ChEBI" id="CHEBI:29105"/>
        <note>catalytic</note>
    </ligand>
</feature>
<feature type="binding site" evidence="13">
    <location>
        <position position="279"/>
    </location>
    <ligand>
        <name>Zn(2+)</name>
        <dbReference type="ChEBI" id="CHEBI:29105"/>
        <note>catalytic</note>
    </ligand>
</feature>
<dbReference type="FunFam" id="3.30.930.10:FF:000002">
    <property type="entry name" value="Threonine--tRNA ligase"/>
    <property type="match status" value="1"/>
</dbReference>
<keyword evidence="10 13" id="KW-0648">Protein biosynthesis</keyword>
<dbReference type="GO" id="GO:0005737">
    <property type="term" value="C:cytoplasm"/>
    <property type="evidence" value="ECO:0007669"/>
    <property type="project" value="UniProtKB-SubCell"/>
</dbReference>
<dbReference type="InterPro" id="IPR036621">
    <property type="entry name" value="Anticodon-bd_dom_sf"/>
</dbReference>
<dbReference type="GO" id="GO:0000049">
    <property type="term" value="F:tRNA binding"/>
    <property type="evidence" value="ECO:0007669"/>
    <property type="project" value="UniProtKB-KW"/>
</dbReference>
<dbReference type="PRINTS" id="PR01047">
    <property type="entry name" value="TRNASYNTHTHR"/>
</dbReference>
<comment type="caution">
    <text evidence="15">The sequence shown here is derived from an EMBL/GenBank/DDBJ whole genome shotgun (WGS) entry which is preliminary data.</text>
</comment>
<evidence type="ECO:0000256" key="4">
    <source>
        <dbReference type="ARBA" id="ARBA00022598"/>
    </source>
</evidence>
<dbReference type="GO" id="GO:0005524">
    <property type="term" value="F:ATP binding"/>
    <property type="evidence" value="ECO:0007669"/>
    <property type="project" value="UniProtKB-UniRule"/>
</dbReference>
<dbReference type="InterPro" id="IPR033728">
    <property type="entry name" value="ThrRS_core"/>
</dbReference>
<dbReference type="SUPFAM" id="SSF55681">
    <property type="entry name" value="Class II aaRS and biotin synthetases"/>
    <property type="match status" value="1"/>
</dbReference>
<dbReference type="Pfam" id="PF03129">
    <property type="entry name" value="HGTP_anticodon"/>
    <property type="match status" value="1"/>
</dbReference>
<dbReference type="NCBIfam" id="TIGR00418">
    <property type="entry name" value="thrS"/>
    <property type="match status" value="1"/>
</dbReference>
<protein>
    <recommendedName>
        <fullName evidence="13">Threonine--tRNA ligase</fullName>
        <ecNumber evidence="13">6.1.1.3</ecNumber>
    </recommendedName>
    <alternativeName>
        <fullName evidence="13">Threonyl-tRNA synthetase</fullName>
        <shortName evidence="13">ThrRS</shortName>
    </alternativeName>
</protein>
<dbReference type="GO" id="GO:0004829">
    <property type="term" value="F:threonine-tRNA ligase activity"/>
    <property type="evidence" value="ECO:0007669"/>
    <property type="project" value="UniProtKB-UniRule"/>
</dbReference>
<keyword evidence="4 13" id="KW-0436">Ligase</keyword>
<comment type="subcellular location">
    <subcellularLocation>
        <location evidence="13">Cytoplasm</location>
    </subcellularLocation>
</comment>
<keyword evidence="11 13" id="KW-0030">Aminoacyl-tRNA synthetase</keyword>
<keyword evidence="2 13" id="KW-0963">Cytoplasm</keyword>
<keyword evidence="9 13" id="KW-0694">RNA-binding</keyword>
<dbReference type="OrthoDB" id="9802304at2"/>
<dbReference type="InterPro" id="IPR002320">
    <property type="entry name" value="Thr-tRNA-ligase_IIa"/>
</dbReference>
<comment type="caution">
    <text evidence="13">Lacks conserved residue(s) required for the propagation of feature annotation.</text>
</comment>
<dbReference type="KEGG" id="cthd:CDO33_18620"/>
<dbReference type="PANTHER" id="PTHR11451">
    <property type="entry name" value="THREONINE-TRNA LIGASE"/>
    <property type="match status" value="1"/>
</dbReference>
<evidence type="ECO:0000256" key="3">
    <source>
        <dbReference type="ARBA" id="ARBA00022555"/>
    </source>
</evidence>
<comment type="similarity">
    <text evidence="1 13">Belongs to the class-II aminoacyl-tRNA synthetase family.</text>
</comment>
<dbReference type="Gene3D" id="3.30.980.10">
    <property type="entry name" value="Threonyl-trna Synthetase, Chain A, domain 2"/>
    <property type="match status" value="1"/>
</dbReference>
<keyword evidence="16" id="KW-1185">Reference proteome</keyword>
<dbReference type="GO" id="GO:0016740">
    <property type="term" value="F:transferase activity"/>
    <property type="evidence" value="ECO:0007669"/>
    <property type="project" value="UniProtKB-ARBA"/>
</dbReference>
<dbReference type="SMART" id="SM00863">
    <property type="entry name" value="tRNA_SAD"/>
    <property type="match status" value="1"/>
</dbReference>
<keyword evidence="5 13" id="KW-0479">Metal-binding</keyword>
<evidence type="ECO:0000256" key="12">
    <source>
        <dbReference type="ARBA" id="ARBA00049515"/>
    </source>
</evidence>
<dbReference type="Proteomes" id="UP000236151">
    <property type="component" value="Unassembled WGS sequence"/>
</dbReference>
<evidence type="ECO:0000256" key="10">
    <source>
        <dbReference type="ARBA" id="ARBA00022917"/>
    </source>
</evidence>
<dbReference type="InterPro" id="IPR047246">
    <property type="entry name" value="ThrRS_anticodon"/>
</dbReference>
<dbReference type="InterPro" id="IPR006195">
    <property type="entry name" value="aa-tRNA-synth_II"/>
</dbReference>
<dbReference type="GO" id="GO:0046872">
    <property type="term" value="F:metal ion binding"/>
    <property type="evidence" value="ECO:0007669"/>
    <property type="project" value="UniProtKB-KW"/>
</dbReference>
<dbReference type="Pfam" id="PF00587">
    <property type="entry name" value="tRNA-synt_2b"/>
    <property type="match status" value="1"/>
</dbReference>
<dbReference type="GO" id="GO:0006435">
    <property type="term" value="P:threonyl-tRNA aminoacylation"/>
    <property type="evidence" value="ECO:0007669"/>
    <property type="project" value="UniProtKB-UniRule"/>
</dbReference>
<dbReference type="PROSITE" id="PS50862">
    <property type="entry name" value="AA_TRNA_LIGASE_II"/>
    <property type="match status" value="1"/>
</dbReference>
<evidence type="ECO:0000256" key="13">
    <source>
        <dbReference type="HAMAP-Rule" id="MF_00184"/>
    </source>
</evidence>
<evidence type="ECO:0000256" key="8">
    <source>
        <dbReference type="ARBA" id="ARBA00022840"/>
    </source>
</evidence>
<feature type="domain" description="Aminoacyl-transfer RNA synthetases class-II family profile" evidence="14">
    <location>
        <begin position="216"/>
        <end position="480"/>
    </location>
</feature>
<dbReference type="InterPro" id="IPR018163">
    <property type="entry name" value="Thr/Ala-tRNA-synth_IIc_edit"/>
</dbReference>
<dbReference type="Gene3D" id="3.30.54.20">
    <property type="match status" value="1"/>
</dbReference>
<proteinExistence type="inferred from homology"/>
<dbReference type="Pfam" id="PF07973">
    <property type="entry name" value="tRNA_SAD"/>
    <property type="match status" value="1"/>
</dbReference>
<dbReference type="EMBL" id="NIOJ01000066">
    <property type="protein sequence ID" value="PNT95473.1"/>
    <property type="molecule type" value="Genomic_DNA"/>
</dbReference>
<evidence type="ECO:0000256" key="1">
    <source>
        <dbReference type="ARBA" id="ARBA00008226"/>
    </source>
</evidence>
<dbReference type="CDD" id="cd00860">
    <property type="entry name" value="ThrRS_anticodon"/>
    <property type="match status" value="1"/>
</dbReference>
<keyword evidence="7 13" id="KW-0862">Zinc</keyword>
<organism evidence="15 16">
    <name type="scientific">Clostridium thermosuccinogenes</name>
    <dbReference type="NCBI Taxonomy" id="84032"/>
    <lineage>
        <taxon>Bacteria</taxon>
        <taxon>Bacillati</taxon>
        <taxon>Bacillota</taxon>
        <taxon>Clostridia</taxon>
        <taxon>Eubacteriales</taxon>
        <taxon>Clostridiaceae</taxon>
        <taxon>Clostridium</taxon>
    </lineage>
</organism>
<dbReference type="EC" id="6.1.1.3" evidence="13"/>
<dbReference type="Gene3D" id="3.30.930.10">
    <property type="entry name" value="Bira Bifunctional Protein, Domain 2"/>
    <property type="match status" value="1"/>
</dbReference>
<evidence type="ECO:0000256" key="9">
    <source>
        <dbReference type="ARBA" id="ARBA00022884"/>
    </source>
</evidence>
<dbReference type="HAMAP" id="MF_00184">
    <property type="entry name" value="Thr_tRNA_synth"/>
    <property type="match status" value="1"/>
</dbReference>
<comment type="subunit">
    <text evidence="13">Homodimer.</text>
</comment>
<dbReference type="SUPFAM" id="SSF55186">
    <property type="entry name" value="ThrRS/AlaRS common domain"/>
    <property type="match status" value="1"/>
</dbReference>
<feature type="binding site" evidence="13">
    <location>
        <position position="330"/>
    </location>
    <ligand>
        <name>Zn(2+)</name>
        <dbReference type="ChEBI" id="CHEBI:29105"/>
        <note>catalytic</note>
    </ligand>
</feature>
<evidence type="ECO:0000256" key="5">
    <source>
        <dbReference type="ARBA" id="ARBA00022723"/>
    </source>
</evidence>
<dbReference type="InterPro" id="IPR045864">
    <property type="entry name" value="aa-tRNA-synth_II/BPL/LPL"/>
</dbReference>
<evidence type="ECO:0000256" key="7">
    <source>
        <dbReference type="ARBA" id="ARBA00022833"/>
    </source>
</evidence>
<dbReference type="GO" id="GO:0140096">
    <property type="term" value="F:catalytic activity, acting on a protein"/>
    <property type="evidence" value="ECO:0007669"/>
    <property type="project" value="UniProtKB-ARBA"/>
</dbReference>
<dbReference type="FunFam" id="3.40.50.800:FF:000001">
    <property type="entry name" value="Threonine--tRNA ligase"/>
    <property type="match status" value="1"/>
</dbReference>
<evidence type="ECO:0000256" key="2">
    <source>
        <dbReference type="ARBA" id="ARBA00022490"/>
    </source>
</evidence>
<dbReference type="InterPro" id="IPR002314">
    <property type="entry name" value="aa-tRNA-synt_IIb"/>
</dbReference>
<dbReference type="SUPFAM" id="SSF52954">
    <property type="entry name" value="Class II aaRS ABD-related"/>
    <property type="match status" value="1"/>
</dbReference>
<evidence type="ECO:0000259" key="14">
    <source>
        <dbReference type="PROSITE" id="PS50862"/>
    </source>
</evidence>
<comment type="catalytic activity">
    <reaction evidence="12 13">
        <text>tRNA(Thr) + L-threonine + ATP = L-threonyl-tRNA(Thr) + AMP + diphosphate + H(+)</text>
        <dbReference type="Rhea" id="RHEA:24624"/>
        <dbReference type="Rhea" id="RHEA-COMP:9670"/>
        <dbReference type="Rhea" id="RHEA-COMP:9704"/>
        <dbReference type="ChEBI" id="CHEBI:15378"/>
        <dbReference type="ChEBI" id="CHEBI:30616"/>
        <dbReference type="ChEBI" id="CHEBI:33019"/>
        <dbReference type="ChEBI" id="CHEBI:57926"/>
        <dbReference type="ChEBI" id="CHEBI:78442"/>
        <dbReference type="ChEBI" id="CHEBI:78534"/>
        <dbReference type="ChEBI" id="CHEBI:456215"/>
        <dbReference type="EC" id="6.1.1.3"/>
    </reaction>
</comment>
<dbReference type="FunFam" id="3.30.980.10:FF:000005">
    <property type="entry name" value="Threonyl-tRNA synthetase, mitochondrial"/>
    <property type="match status" value="1"/>
</dbReference>
<accession>A0A2K2F7T4</accession>
<keyword evidence="8 13" id="KW-0067">ATP-binding</keyword>
<dbReference type="PANTHER" id="PTHR11451:SF44">
    <property type="entry name" value="THREONINE--TRNA LIGASE, CHLOROPLASTIC_MITOCHONDRIAL 2"/>
    <property type="match status" value="1"/>
</dbReference>
<evidence type="ECO:0000256" key="6">
    <source>
        <dbReference type="ARBA" id="ARBA00022741"/>
    </source>
</evidence>